<evidence type="ECO:0000313" key="2">
    <source>
        <dbReference type="Proteomes" id="UP000554482"/>
    </source>
</evidence>
<dbReference type="Proteomes" id="UP000554482">
    <property type="component" value="Unassembled WGS sequence"/>
</dbReference>
<evidence type="ECO:0000313" key="1">
    <source>
        <dbReference type="EMBL" id="KAF5176863.1"/>
    </source>
</evidence>
<accession>A0A7J6UW75</accession>
<comment type="caution">
    <text evidence="1">The sequence shown here is derived from an EMBL/GenBank/DDBJ whole genome shotgun (WGS) entry which is preliminary data.</text>
</comment>
<dbReference type="AlphaFoldDB" id="A0A7J6UW75"/>
<keyword evidence="2" id="KW-1185">Reference proteome</keyword>
<protein>
    <submittedName>
        <fullName evidence="1">Uncharacterized protein</fullName>
    </submittedName>
</protein>
<organism evidence="1 2">
    <name type="scientific">Thalictrum thalictroides</name>
    <name type="common">Rue-anemone</name>
    <name type="synonym">Anemone thalictroides</name>
    <dbReference type="NCBI Taxonomy" id="46969"/>
    <lineage>
        <taxon>Eukaryota</taxon>
        <taxon>Viridiplantae</taxon>
        <taxon>Streptophyta</taxon>
        <taxon>Embryophyta</taxon>
        <taxon>Tracheophyta</taxon>
        <taxon>Spermatophyta</taxon>
        <taxon>Magnoliopsida</taxon>
        <taxon>Ranunculales</taxon>
        <taxon>Ranunculaceae</taxon>
        <taxon>Thalictroideae</taxon>
        <taxon>Thalictrum</taxon>
    </lineage>
</organism>
<reference evidence="1 2" key="1">
    <citation type="submission" date="2020-06" db="EMBL/GenBank/DDBJ databases">
        <title>Transcriptomic and genomic resources for Thalictrum thalictroides and T. hernandezii: Facilitating candidate gene discovery in an emerging model plant lineage.</title>
        <authorList>
            <person name="Arias T."/>
            <person name="Riano-Pachon D.M."/>
            <person name="Di Stilio V.S."/>
        </authorList>
    </citation>
    <scope>NUCLEOTIDE SEQUENCE [LARGE SCALE GENOMIC DNA]</scope>
    <source>
        <strain evidence="2">cv. WT478/WT964</strain>
        <tissue evidence="1">Leaves</tissue>
    </source>
</reference>
<sequence length="79" mass="8248">MPVTGSCGIFGFFRVTTSTTSLVRTLTVAPVSTSSVTSSPSIVHCMYGLTDLFVVFNELMACCSSPLGPVCSSLFVVTT</sequence>
<gene>
    <name evidence="1" type="ORF">FRX31_033551</name>
</gene>
<name>A0A7J6UW75_THATH</name>
<dbReference type="EMBL" id="JABWDY010042133">
    <property type="protein sequence ID" value="KAF5176863.1"/>
    <property type="molecule type" value="Genomic_DNA"/>
</dbReference>
<proteinExistence type="predicted"/>